<feature type="compositionally biased region" description="Basic and acidic residues" evidence="1">
    <location>
        <begin position="36"/>
        <end position="46"/>
    </location>
</feature>
<dbReference type="EMBL" id="GBEZ01026653">
    <property type="protein sequence ID" value="JAC60574.1"/>
    <property type="molecule type" value="Transcribed_RNA"/>
</dbReference>
<protein>
    <submittedName>
        <fullName evidence="2">Uncharacterized protein</fullName>
    </submittedName>
</protein>
<feature type="region of interest" description="Disordered" evidence="1">
    <location>
        <begin position="1"/>
        <end position="51"/>
    </location>
</feature>
<feature type="non-terminal residue" evidence="2">
    <location>
        <position position="74"/>
    </location>
</feature>
<accession>A0A061QQ82</accession>
<sequence>VVLGLLGERPPELAGGGEGQGEEQPDASGGSTPHEQASDARPDRQTEAGLPALARVSQELARTVKTEAALLRRC</sequence>
<organism evidence="2">
    <name type="scientific">Tetraselmis sp. GSL018</name>
    <dbReference type="NCBI Taxonomy" id="582737"/>
    <lineage>
        <taxon>Eukaryota</taxon>
        <taxon>Viridiplantae</taxon>
        <taxon>Chlorophyta</taxon>
        <taxon>core chlorophytes</taxon>
        <taxon>Chlorodendrophyceae</taxon>
        <taxon>Chlorodendrales</taxon>
        <taxon>Chlorodendraceae</taxon>
        <taxon>Tetraselmis</taxon>
    </lineage>
</organism>
<reference evidence="2" key="1">
    <citation type="submission" date="2014-05" db="EMBL/GenBank/DDBJ databases">
        <title>The transcriptome of the halophilic microalga Tetraselmis sp. GSL018 isolated from the Great Salt Lake, Utah.</title>
        <authorList>
            <person name="Jinkerson R.E."/>
            <person name="D'Adamo S."/>
            <person name="Posewitz M.C."/>
        </authorList>
    </citation>
    <scope>NUCLEOTIDE SEQUENCE</scope>
    <source>
        <strain evidence="2">GSL018</strain>
    </source>
</reference>
<dbReference type="AlphaFoldDB" id="A0A061QQ82"/>
<evidence type="ECO:0000313" key="2">
    <source>
        <dbReference type="EMBL" id="JAC60574.1"/>
    </source>
</evidence>
<gene>
    <name evidence="2" type="ORF">TSPGSL018_28643</name>
</gene>
<name>A0A061QQ82_9CHLO</name>
<proteinExistence type="predicted"/>
<evidence type="ECO:0000256" key="1">
    <source>
        <dbReference type="SAM" id="MobiDB-lite"/>
    </source>
</evidence>
<feature type="non-terminal residue" evidence="2">
    <location>
        <position position="1"/>
    </location>
</feature>